<dbReference type="AlphaFoldDB" id="A0A974D535"/>
<gene>
    <name evidence="1" type="ORF">XELAEV_18022456mg</name>
</gene>
<evidence type="ECO:0000313" key="1">
    <source>
        <dbReference type="EMBL" id="OCT84300.1"/>
    </source>
</evidence>
<evidence type="ECO:0000313" key="2">
    <source>
        <dbReference type="Proteomes" id="UP000694892"/>
    </source>
</evidence>
<sequence length="190" mass="21643">MFITIYSRKYHQIKNIINKHLPVLFGVESFFEVFKNGCRFVTRHAGTLGGISAPSVVHNNSKRETWLQTKGTYKCGSTSQNTGKGFEMNDYINCNTKSVVYLLTCRKCKLQYVGCTTRSLKCRMREHINHITSCSNTSVVICHFVECNGGDITQLDIQGIEKVKHSDRGGDFTAKLFHREAFWIFTLGTR</sequence>
<reference evidence="2" key="1">
    <citation type="journal article" date="2016" name="Nature">
        <title>Genome evolution in the allotetraploid frog Xenopus laevis.</title>
        <authorList>
            <person name="Session A.M."/>
            <person name="Uno Y."/>
            <person name="Kwon T."/>
            <person name="Chapman J.A."/>
            <person name="Toyoda A."/>
            <person name="Takahashi S."/>
            <person name="Fukui A."/>
            <person name="Hikosaka A."/>
            <person name="Suzuki A."/>
            <person name="Kondo M."/>
            <person name="van Heeringen S.J."/>
            <person name="Quigley I."/>
            <person name="Heinz S."/>
            <person name="Ogino H."/>
            <person name="Ochi H."/>
            <person name="Hellsten U."/>
            <person name="Lyons J.B."/>
            <person name="Simakov O."/>
            <person name="Putnam N."/>
            <person name="Stites J."/>
            <person name="Kuroki Y."/>
            <person name="Tanaka T."/>
            <person name="Michiue T."/>
            <person name="Watanabe M."/>
            <person name="Bogdanovic O."/>
            <person name="Lister R."/>
            <person name="Georgiou G."/>
            <person name="Paranjpe S.S."/>
            <person name="van Kruijsbergen I."/>
            <person name="Shu S."/>
            <person name="Carlson J."/>
            <person name="Kinoshita T."/>
            <person name="Ohta Y."/>
            <person name="Mawaribuchi S."/>
            <person name="Jenkins J."/>
            <person name="Grimwood J."/>
            <person name="Schmutz J."/>
            <person name="Mitros T."/>
            <person name="Mozaffari S.V."/>
            <person name="Suzuki Y."/>
            <person name="Haramoto Y."/>
            <person name="Yamamoto T.S."/>
            <person name="Takagi C."/>
            <person name="Heald R."/>
            <person name="Miller K."/>
            <person name="Haudenschild C."/>
            <person name="Kitzman J."/>
            <person name="Nakayama T."/>
            <person name="Izutsu Y."/>
            <person name="Robert J."/>
            <person name="Fortriede J."/>
            <person name="Burns K."/>
            <person name="Lotay V."/>
            <person name="Karimi K."/>
            <person name="Yasuoka Y."/>
            <person name="Dichmann D.S."/>
            <person name="Flajnik M.F."/>
            <person name="Houston D.W."/>
            <person name="Shendure J."/>
            <person name="DuPasquier L."/>
            <person name="Vize P.D."/>
            <person name="Zorn A.M."/>
            <person name="Ito M."/>
            <person name="Marcotte E.M."/>
            <person name="Wallingford J.B."/>
            <person name="Ito Y."/>
            <person name="Asashima M."/>
            <person name="Ueno N."/>
            <person name="Matsuda Y."/>
            <person name="Veenstra G.J."/>
            <person name="Fujiyama A."/>
            <person name="Harland R.M."/>
            <person name="Taira M."/>
            <person name="Rokhsar D.S."/>
        </authorList>
    </citation>
    <scope>NUCLEOTIDE SEQUENCE [LARGE SCALE GENOMIC DNA]</scope>
    <source>
        <strain evidence="2">J</strain>
    </source>
</reference>
<dbReference type="Gene3D" id="3.40.1440.10">
    <property type="entry name" value="GIY-YIG endonuclease"/>
    <property type="match status" value="1"/>
</dbReference>
<evidence type="ECO:0008006" key="3">
    <source>
        <dbReference type="Google" id="ProtNLM"/>
    </source>
</evidence>
<dbReference type="SUPFAM" id="SSF82771">
    <property type="entry name" value="GIY-YIG endonuclease"/>
    <property type="match status" value="1"/>
</dbReference>
<organism evidence="1 2">
    <name type="scientific">Xenopus laevis</name>
    <name type="common">African clawed frog</name>
    <dbReference type="NCBI Taxonomy" id="8355"/>
    <lineage>
        <taxon>Eukaryota</taxon>
        <taxon>Metazoa</taxon>
        <taxon>Chordata</taxon>
        <taxon>Craniata</taxon>
        <taxon>Vertebrata</taxon>
        <taxon>Euteleostomi</taxon>
        <taxon>Amphibia</taxon>
        <taxon>Batrachia</taxon>
        <taxon>Anura</taxon>
        <taxon>Pipoidea</taxon>
        <taxon>Pipidae</taxon>
        <taxon>Xenopodinae</taxon>
        <taxon>Xenopus</taxon>
        <taxon>Xenopus</taxon>
    </lineage>
</organism>
<proteinExistence type="predicted"/>
<accession>A0A974D535</accession>
<protein>
    <recommendedName>
        <fullName evidence="3">GIY-YIG domain-containing protein</fullName>
    </recommendedName>
</protein>
<dbReference type="Proteomes" id="UP000694892">
    <property type="component" value="Chromosome 4L"/>
</dbReference>
<name>A0A974D535_XENLA</name>
<dbReference type="InterPro" id="IPR035901">
    <property type="entry name" value="GIY-YIG_endonuc_sf"/>
</dbReference>
<dbReference type="EMBL" id="CM004472">
    <property type="protein sequence ID" value="OCT84300.1"/>
    <property type="molecule type" value="Genomic_DNA"/>
</dbReference>